<dbReference type="CDD" id="cd07776">
    <property type="entry name" value="ASKHA_NBD_FGGY_SpXK-like"/>
    <property type="match status" value="1"/>
</dbReference>
<dbReference type="EMBL" id="KZ819602">
    <property type="protein sequence ID" value="PWN38449.1"/>
    <property type="molecule type" value="Genomic_DNA"/>
</dbReference>
<keyword evidence="2 6" id="KW-0859">Xylose metabolism</keyword>
<dbReference type="PANTHER" id="PTHR10196">
    <property type="entry name" value="SUGAR KINASE"/>
    <property type="match status" value="1"/>
</dbReference>
<comment type="function">
    <text evidence="6">Highly specific D-xylulose kinase which participates in the catabolism of xylose. Xylose is a major component of hemicelluloses such as xylan. Most fungi utilize D-xylose via three enzymatic reactions, xylose reductase (XR), xylitol dehydrogenase (XDH), and xylulokinase, to form xylulose 5-phosphate, which enters pentose phosphate pathway.</text>
</comment>
<dbReference type="InterPro" id="IPR042024">
    <property type="entry name" value="D-XK_euk"/>
</dbReference>
<dbReference type="GeneID" id="37019401"/>
<dbReference type="EC" id="2.7.1.17" evidence="6"/>
<name>A0A316VLE6_9BASI</name>
<feature type="domain" description="Carbohydrate kinase FGGY C-terminal" evidence="9">
    <location>
        <begin position="307"/>
        <end position="513"/>
    </location>
</feature>
<dbReference type="FunCoup" id="A0A316VLE6">
    <property type="interactions" value="292"/>
</dbReference>
<dbReference type="Pfam" id="PF02782">
    <property type="entry name" value="FGGY_C"/>
    <property type="match status" value="1"/>
</dbReference>
<gene>
    <name evidence="10" type="ORF">FA14DRAFT_153769</name>
</gene>
<dbReference type="GO" id="GO:0005997">
    <property type="term" value="P:xylulose metabolic process"/>
    <property type="evidence" value="ECO:0007669"/>
    <property type="project" value="TreeGrafter"/>
</dbReference>
<dbReference type="Proteomes" id="UP000245771">
    <property type="component" value="Unassembled WGS sequence"/>
</dbReference>
<feature type="region of interest" description="Disordered" evidence="7">
    <location>
        <begin position="568"/>
        <end position="588"/>
    </location>
</feature>
<evidence type="ECO:0000256" key="3">
    <source>
        <dbReference type="ARBA" id="ARBA00022679"/>
    </source>
</evidence>
<keyword evidence="4 6" id="KW-0418">Kinase</keyword>
<dbReference type="RefSeq" id="XP_025358751.1">
    <property type="nucleotide sequence ID" value="XM_025497620.1"/>
</dbReference>
<dbReference type="GO" id="GO:0005524">
    <property type="term" value="F:ATP binding"/>
    <property type="evidence" value="ECO:0007669"/>
    <property type="project" value="UniProtKB-UniRule"/>
</dbReference>
<dbReference type="PANTHER" id="PTHR10196:SF57">
    <property type="entry name" value="XYLULOSE KINASE"/>
    <property type="match status" value="1"/>
</dbReference>
<dbReference type="InParanoid" id="A0A316VLE6"/>
<comment type="similarity">
    <text evidence="1 6">Belongs to the FGGY kinase family.</text>
</comment>
<dbReference type="Gene3D" id="3.30.420.40">
    <property type="match status" value="2"/>
</dbReference>
<accession>A0A316VLE6</accession>
<evidence type="ECO:0000256" key="4">
    <source>
        <dbReference type="ARBA" id="ARBA00022777"/>
    </source>
</evidence>
<keyword evidence="6" id="KW-0067">ATP-binding</keyword>
<keyword evidence="3 6" id="KW-0808">Transferase</keyword>
<dbReference type="GO" id="GO:0042732">
    <property type="term" value="P:D-xylose metabolic process"/>
    <property type="evidence" value="ECO:0007669"/>
    <property type="project" value="UniProtKB-UniRule"/>
</dbReference>
<evidence type="ECO:0000256" key="1">
    <source>
        <dbReference type="ARBA" id="ARBA00009156"/>
    </source>
</evidence>
<evidence type="ECO:0000256" key="5">
    <source>
        <dbReference type="ARBA" id="ARBA00048885"/>
    </source>
</evidence>
<keyword evidence="11" id="KW-1185">Reference proteome</keyword>
<evidence type="ECO:0000313" key="10">
    <source>
        <dbReference type="EMBL" id="PWN38449.1"/>
    </source>
</evidence>
<dbReference type="AlphaFoldDB" id="A0A316VLE6"/>
<dbReference type="OrthoDB" id="1728974at2759"/>
<keyword evidence="6" id="KW-0547">Nucleotide-binding</keyword>
<feature type="compositionally biased region" description="Polar residues" evidence="7">
    <location>
        <begin position="576"/>
        <end position="588"/>
    </location>
</feature>
<evidence type="ECO:0000259" key="8">
    <source>
        <dbReference type="Pfam" id="PF00370"/>
    </source>
</evidence>
<evidence type="ECO:0000256" key="6">
    <source>
        <dbReference type="RuleBase" id="RU367058"/>
    </source>
</evidence>
<evidence type="ECO:0000256" key="7">
    <source>
        <dbReference type="SAM" id="MobiDB-lite"/>
    </source>
</evidence>
<protein>
    <recommendedName>
        <fullName evidence="6">Xylulose kinase</fullName>
        <ecNumber evidence="6">2.7.1.17</ecNumber>
    </recommendedName>
</protein>
<reference evidence="10 11" key="1">
    <citation type="journal article" date="2018" name="Mol. Biol. Evol.">
        <title>Broad Genomic Sampling Reveals a Smut Pathogenic Ancestry of the Fungal Clade Ustilaginomycotina.</title>
        <authorList>
            <person name="Kijpornyongpan T."/>
            <person name="Mondo S.J."/>
            <person name="Barry K."/>
            <person name="Sandor L."/>
            <person name="Lee J."/>
            <person name="Lipzen A."/>
            <person name="Pangilinan J."/>
            <person name="LaButti K."/>
            <person name="Hainaut M."/>
            <person name="Henrissat B."/>
            <person name="Grigoriev I.V."/>
            <person name="Spatafora J.W."/>
            <person name="Aime M.C."/>
        </authorList>
    </citation>
    <scope>NUCLEOTIDE SEQUENCE [LARGE SCALE GENOMIC DNA]</scope>
    <source>
        <strain evidence="10 11">MCA 3882</strain>
    </source>
</reference>
<proteinExistence type="inferred from homology"/>
<organism evidence="10 11">
    <name type="scientific">Meira miltonrushii</name>
    <dbReference type="NCBI Taxonomy" id="1280837"/>
    <lineage>
        <taxon>Eukaryota</taxon>
        <taxon>Fungi</taxon>
        <taxon>Dikarya</taxon>
        <taxon>Basidiomycota</taxon>
        <taxon>Ustilaginomycotina</taxon>
        <taxon>Exobasidiomycetes</taxon>
        <taxon>Exobasidiales</taxon>
        <taxon>Brachybasidiaceae</taxon>
        <taxon>Meira</taxon>
    </lineage>
</organism>
<feature type="domain" description="Carbohydrate kinase FGGY N-terminal" evidence="8">
    <location>
        <begin position="77"/>
        <end position="296"/>
    </location>
</feature>
<dbReference type="InterPro" id="IPR018485">
    <property type="entry name" value="FGGY_C"/>
</dbReference>
<evidence type="ECO:0000259" key="9">
    <source>
        <dbReference type="Pfam" id="PF02782"/>
    </source>
</evidence>
<dbReference type="Pfam" id="PF00370">
    <property type="entry name" value="FGGY_N"/>
    <property type="match status" value="1"/>
</dbReference>
<dbReference type="GO" id="GO:0004856">
    <property type="term" value="F:D-xylulokinase activity"/>
    <property type="evidence" value="ECO:0007669"/>
    <property type="project" value="UniProtKB-UniRule"/>
</dbReference>
<comment type="catalytic activity">
    <reaction evidence="5 6">
        <text>D-xylulose + ATP = D-xylulose 5-phosphate + ADP + H(+)</text>
        <dbReference type="Rhea" id="RHEA:10964"/>
        <dbReference type="ChEBI" id="CHEBI:15378"/>
        <dbReference type="ChEBI" id="CHEBI:17140"/>
        <dbReference type="ChEBI" id="CHEBI:30616"/>
        <dbReference type="ChEBI" id="CHEBI:57737"/>
        <dbReference type="ChEBI" id="CHEBI:456216"/>
        <dbReference type="EC" id="2.7.1.17"/>
    </reaction>
</comment>
<dbReference type="STRING" id="1280837.A0A316VLE6"/>
<sequence>MSASEPLFLGLDASTQALKASLLRSDLGVEGEAEVRFDRDLSHYGTKGGTLLGEEGSGIVYSPVMIVVEALDLLMERIKQAKWPVNRIRGISAAGQQHASVYWSKEAKDILADIKTDLPLAQQFKNAFSRNEIPNWQDSSTLKECAELQEKIGGEERLARITGSKAHARFTGPQIMRFRKTDPKAYENTWRISLVSSFMTTILCLDGEVKGIDESDACGMNIWDMSSSQRGWSQSILEIIAGQGKEGGDALAEKLGKVESDGGRVVGQVGNWFVQRYGFSPECVVCPGTGDNPATFLSFTLREREALLSLGTSDTVLVSTSNYNPDPEFHAFFHPAQIVPPSKDDPKESLSSSLKGADHPMRYFNMLVYKNGSLAREFIRDQYFESSWDLFNQAVQTRRPKNATNLPSKTGFWWLKPDIIPTNAEGVFKYETDRSKGTSELVKEFQQKDENAIAMLESQFLNYRSRSSAILNDEKSGAGNKSLARAFATGGAAANPVICEVMADVLGCDVCKPVDYDQKTKAWKNAHFNACSVAAAYKAAWSFSRHSASSSKQKWEEYDDFVKQAAESRKAKREQGSTTNTLSDQSNFKADEIVEEGIAIVARPDGQRTQAYRDSVEWWAELETKALQQSRKEAKNV</sequence>
<evidence type="ECO:0000313" key="11">
    <source>
        <dbReference type="Proteomes" id="UP000245771"/>
    </source>
</evidence>
<dbReference type="GO" id="GO:0005829">
    <property type="term" value="C:cytosol"/>
    <property type="evidence" value="ECO:0007669"/>
    <property type="project" value="TreeGrafter"/>
</dbReference>
<evidence type="ECO:0000256" key="2">
    <source>
        <dbReference type="ARBA" id="ARBA00022629"/>
    </source>
</evidence>
<dbReference type="InterPro" id="IPR018484">
    <property type="entry name" value="FGGY_N"/>
</dbReference>
<keyword evidence="6" id="KW-0119">Carbohydrate metabolism</keyword>
<dbReference type="SUPFAM" id="SSF53067">
    <property type="entry name" value="Actin-like ATPase domain"/>
    <property type="match status" value="2"/>
</dbReference>
<dbReference type="InterPro" id="IPR043129">
    <property type="entry name" value="ATPase_NBD"/>
</dbReference>